<dbReference type="AlphaFoldDB" id="A0A1V2TAB9"/>
<comment type="caution">
    <text evidence="1">The sequence shown here is derived from an EMBL/GenBank/DDBJ whole genome shotgun (WGS) entry which is preliminary data.</text>
</comment>
<protein>
    <submittedName>
        <fullName evidence="1">Uncharacterized protein</fullName>
    </submittedName>
</protein>
<dbReference type="EMBL" id="MUMY01000024">
    <property type="protein sequence ID" value="ONM46462.1"/>
    <property type="molecule type" value="Genomic_DNA"/>
</dbReference>
<organism evidence="1 2">
    <name type="scientific">Nocardia donostiensis</name>
    <dbReference type="NCBI Taxonomy" id="1538463"/>
    <lineage>
        <taxon>Bacteria</taxon>
        <taxon>Bacillati</taxon>
        <taxon>Actinomycetota</taxon>
        <taxon>Actinomycetes</taxon>
        <taxon>Mycobacteriales</taxon>
        <taxon>Nocardiaceae</taxon>
        <taxon>Nocardia</taxon>
    </lineage>
</organism>
<proteinExistence type="predicted"/>
<dbReference type="STRING" id="1538463.B0T36_14635"/>
<name>A0A1V2TAB9_9NOCA</name>
<accession>A0A1V2TAB9</accession>
<keyword evidence="2" id="KW-1185">Reference proteome</keyword>
<dbReference type="Proteomes" id="UP000188836">
    <property type="component" value="Unassembled WGS sequence"/>
</dbReference>
<sequence length="130" mass="15019">MAGKSSGHEELDLSAHYEIFTKPSNNELDLIEDIQRITGKGAEDSISRNGGTGYLFDLGNYIIDVELTHDYDDDYRIPFSKYPIVVTIRDLDSDRRREESTARKLFEALHREGRYNGVLVYDFRQLLAER</sequence>
<evidence type="ECO:0000313" key="1">
    <source>
        <dbReference type="EMBL" id="ONM46462.1"/>
    </source>
</evidence>
<gene>
    <name evidence="1" type="ORF">B0T46_22790</name>
</gene>
<evidence type="ECO:0000313" key="2">
    <source>
        <dbReference type="Proteomes" id="UP000188836"/>
    </source>
</evidence>
<reference evidence="1 2" key="1">
    <citation type="journal article" date="2016" name="Antonie Van Leeuwenhoek">
        <title>Nocardia donostiensis sp. nov., isolated from human respiratory specimens.</title>
        <authorList>
            <person name="Ercibengoa M."/>
            <person name="Bell M."/>
            <person name="Marimon J.M."/>
            <person name="Humrighouse B."/>
            <person name="Klenk H.P."/>
            <person name="Potter G."/>
            <person name="Perez-Trallero E."/>
        </authorList>
    </citation>
    <scope>NUCLEOTIDE SEQUENCE [LARGE SCALE GENOMIC DNA]</scope>
    <source>
        <strain evidence="1 2">X1655</strain>
    </source>
</reference>